<keyword evidence="7 8" id="KW-0472">Membrane</keyword>
<keyword evidence="9" id="KW-0175">Coiled coil</keyword>
<protein>
    <recommendedName>
        <fullName evidence="8">Energy-coupling factor transporter ATP-binding protein EcfA2</fullName>
        <ecNumber evidence="8">7.-.-.-</ecNumber>
    </recommendedName>
</protein>
<feature type="coiled-coil region" evidence="9">
    <location>
        <begin position="75"/>
        <end position="102"/>
    </location>
</feature>
<accession>A0A9D9DJE0</accession>
<dbReference type="InterPro" id="IPR027417">
    <property type="entry name" value="P-loop_NTPase"/>
</dbReference>
<dbReference type="EMBL" id="JADIMY010000086">
    <property type="protein sequence ID" value="MBO8427785.1"/>
    <property type="molecule type" value="Genomic_DNA"/>
</dbReference>
<comment type="subunit">
    <text evidence="8">Forms a stable energy-coupling factor (ECF) transporter complex composed of 2 membrane-embedded substrate-binding proteins (S component), 2 ATP-binding proteins (A component) and 2 transmembrane proteins (T component).</text>
</comment>
<dbReference type="PROSITE" id="PS50893">
    <property type="entry name" value="ABC_TRANSPORTER_2"/>
    <property type="match status" value="1"/>
</dbReference>
<dbReference type="FunFam" id="3.40.50.300:FF:000224">
    <property type="entry name" value="Energy-coupling factor transporter ATP-binding protein EcfA"/>
    <property type="match status" value="1"/>
</dbReference>
<dbReference type="GO" id="GO:0043190">
    <property type="term" value="C:ATP-binding cassette (ABC) transporter complex"/>
    <property type="evidence" value="ECO:0007669"/>
    <property type="project" value="TreeGrafter"/>
</dbReference>
<reference evidence="11" key="2">
    <citation type="journal article" date="2021" name="PeerJ">
        <title>Extensive microbial diversity within the chicken gut microbiome revealed by metagenomics and culture.</title>
        <authorList>
            <person name="Gilroy R."/>
            <person name="Ravi A."/>
            <person name="Getino M."/>
            <person name="Pursley I."/>
            <person name="Horton D.L."/>
            <person name="Alikhan N.F."/>
            <person name="Baker D."/>
            <person name="Gharbi K."/>
            <person name="Hall N."/>
            <person name="Watson M."/>
            <person name="Adriaenssens E.M."/>
            <person name="Foster-Nyarko E."/>
            <person name="Jarju S."/>
            <person name="Secka A."/>
            <person name="Antonio M."/>
            <person name="Oren A."/>
            <person name="Chaudhuri R.R."/>
            <person name="La Ragione R."/>
            <person name="Hildebrand F."/>
            <person name="Pallen M.J."/>
        </authorList>
    </citation>
    <scope>NUCLEOTIDE SEQUENCE</scope>
    <source>
        <strain evidence="11">11159</strain>
    </source>
</reference>
<comment type="subcellular location">
    <subcellularLocation>
        <location evidence="1 8">Cell membrane</location>
        <topology evidence="1 8">Peripheral membrane protein</topology>
    </subcellularLocation>
</comment>
<dbReference type="AlphaFoldDB" id="A0A9D9DJE0"/>
<evidence type="ECO:0000256" key="2">
    <source>
        <dbReference type="ARBA" id="ARBA00022448"/>
    </source>
</evidence>
<sequence>MQIEINDIYFTYNKKRYDEFEALKGVSLNINKGEFVSLVGKTGSGKSTLIQMLNGLLLPTKGYVKVDDFIITSDKKLKKNLLRNASKEIKDLNKKSYLLRKKVGIVFQFPEYQLFEETVLKDVMFGPINFKVEENLAKEKAINALHSVGINDSYFARSPFELSGGEKRRVAIAGILASDPEILVLDEPTAGLDPNGKKEIMNLVKNIHSQGKTIILVTHDMDVIMNYVDKVFVMNDGKLIEETSPIDLFNKENINMCSLEIPTFYKFKKILKKHGFCKDLKEINDFSSLIKCISESLNE</sequence>
<dbReference type="Gene3D" id="3.40.50.300">
    <property type="entry name" value="P-loop containing nucleotide triphosphate hydrolases"/>
    <property type="match status" value="1"/>
</dbReference>
<evidence type="ECO:0000256" key="6">
    <source>
        <dbReference type="ARBA" id="ARBA00022967"/>
    </source>
</evidence>
<evidence type="ECO:0000313" key="11">
    <source>
        <dbReference type="EMBL" id="MBO8427785.1"/>
    </source>
</evidence>
<keyword evidence="4 8" id="KW-0547">Nucleotide-binding</keyword>
<evidence type="ECO:0000256" key="8">
    <source>
        <dbReference type="RuleBase" id="RU365104"/>
    </source>
</evidence>
<dbReference type="GO" id="GO:0005524">
    <property type="term" value="F:ATP binding"/>
    <property type="evidence" value="ECO:0007669"/>
    <property type="project" value="UniProtKB-UniRule"/>
</dbReference>
<dbReference type="Proteomes" id="UP000823613">
    <property type="component" value="Unassembled WGS sequence"/>
</dbReference>
<keyword evidence="2 8" id="KW-0813">Transport</keyword>
<comment type="similarity">
    <text evidence="8">Belongs to the ABC transporter superfamily. Energy-coupling factor EcfA family.</text>
</comment>
<dbReference type="CDD" id="cd03225">
    <property type="entry name" value="ABC_cobalt_CbiO_domain1"/>
    <property type="match status" value="1"/>
</dbReference>
<dbReference type="InterPro" id="IPR030946">
    <property type="entry name" value="EcfA2"/>
</dbReference>
<dbReference type="GO" id="GO:0015087">
    <property type="term" value="F:cobalt ion transmembrane transporter activity"/>
    <property type="evidence" value="ECO:0007669"/>
    <property type="project" value="UniProtKB-ARBA"/>
</dbReference>
<dbReference type="InterPro" id="IPR050095">
    <property type="entry name" value="ECF_ABC_transporter_ATP-bd"/>
</dbReference>
<dbReference type="SMART" id="SM00382">
    <property type="entry name" value="AAA"/>
    <property type="match status" value="1"/>
</dbReference>
<dbReference type="InterPro" id="IPR003439">
    <property type="entry name" value="ABC_transporter-like_ATP-bd"/>
</dbReference>
<dbReference type="NCBIfam" id="TIGR04521">
    <property type="entry name" value="ECF_ATPase_2"/>
    <property type="match status" value="1"/>
</dbReference>
<gene>
    <name evidence="11" type="ORF">IAC58_04460</name>
</gene>
<dbReference type="InterPro" id="IPR015856">
    <property type="entry name" value="ABC_transpr_CbiO/EcfA_su"/>
</dbReference>
<evidence type="ECO:0000256" key="4">
    <source>
        <dbReference type="ARBA" id="ARBA00022741"/>
    </source>
</evidence>
<organism evidence="11 12">
    <name type="scientific">Candidatus Onthovivens merdipullorum</name>
    <dbReference type="NCBI Taxonomy" id="2840889"/>
    <lineage>
        <taxon>Bacteria</taxon>
        <taxon>Bacillati</taxon>
        <taxon>Bacillota</taxon>
        <taxon>Bacilli</taxon>
        <taxon>Bacillales</taxon>
        <taxon>Candidatus Onthovivens</taxon>
    </lineage>
</organism>
<evidence type="ECO:0000313" key="12">
    <source>
        <dbReference type="Proteomes" id="UP000823613"/>
    </source>
</evidence>
<feature type="domain" description="ABC transporter" evidence="10">
    <location>
        <begin position="3"/>
        <end position="261"/>
    </location>
</feature>
<dbReference type="EC" id="7.-.-.-" evidence="8"/>
<reference evidence="11" key="1">
    <citation type="submission" date="2020-10" db="EMBL/GenBank/DDBJ databases">
        <authorList>
            <person name="Gilroy R."/>
        </authorList>
    </citation>
    <scope>NUCLEOTIDE SEQUENCE</scope>
    <source>
        <strain evidence="11">11159</strain>
    </source>
</reference>
<dbReference type="PROSITE" id="PS00211">
    <property type="entry name" value="ABC_TRANSPORTER_1"/>
    <property type="match status" value="1"/>
</dbReference>
<keyword evidence="3 8" id="KW-1003">Cell membrane</keyword>
<comment type="caution">
    <text evidence="11">The sequence shown here is derived from an EMBL/GenBank/DDBJ whole genome shotgun (WGS) entry which is preliminary data.</text>
</comment>
<keyword evidence="5 8" id="KW-0067">ATP-binding</keyword>
<evidence type="ECO:0000256" key="5">
    <source>
        <dbReference type="ARBA" id="ARBA00022840"/>
    </source>
</evidence>
<dbReference type="SUPFAM" id="SSF52540">
    <property type="entry name" value="P-loop containing nucleoside triphosphate hydrolases"/>
    <property type="match status" value="1"/>
</dbReference>
<dbReference type="InterPro" id="IPR003593">
    <property type="entry name" value="AAA+_ATPase"/>
</dbReference>
<dbReference type="PANTHER" id="PTHR43553:SF27">
    <property type="entry name" value="ENERGY-COUPLING FACTOR TRANSPORTER ATP-BINDING PROTEIN ECFA2"/>
    <property type="match status" value="1"/>
</dbReference>
<evidence type="ECO:0000256" key="1">
    <source>
        <dbReference type="ARBA" id="ARBA00004202"/>
    </source>
</evidence>
<comment type="function">
    <text evidence="8">ATP-binding (A) component of a common energy-coupling factor (ECF) ABC-transporter complex.</text>
</comment>
<evidence type="ECO:0000259" key="10">
    <source>
        <dbReference type="PROSITE" id="PS50893"/>
    </source>
</evidence>
<dbReference type="Pfam" id="PF00005">
    <property type="entry name" value="ABC_tran"/>
    <property type="match status" value="1"/>
</dbReference>
<dbReference type="GO" id="GO:0042626">
    <property type="term" value="F:ATPase-coupled transmembrane transporter activity"/>
    <property type="evidence" value="ECO:0007669"/>
    <property type="project" value="TreeGrafter"/>
</dbReference>
<dbReference type="InterPro" id="IPR017871">
    <property type="entry name" value="ABC_transporter-like_CS"/>
</dbReference>
<keyword evidence="6" id="KW-1278">Translocase</keyword>
<evidence type="ECO:0000256" key="9">
    <source>
        <dbReference type="SAM" id="Coils"/>
    </source>
</evidence>
<dbReference type="PANTHER" id="PTHR43553">
    <property type="entry name" value="HEAVY METAL TRANSPORTER"/>
    <property type="match status" value="1"/>
</dbReference>
<name>A0A9D9DJE0_9BACL</name>
<proteinExistence type="inferred from homology"/>
<evidence type="ECO:0000256" key="3">
    <source>
        <dbReference type="ARBA" id="ARBA00022475"/>
    </source>
</evidence>
<evidence type="ECO:0000256" key="7">
    <source>
        <dbReference type="ARBA" id="ARBA00023136"/>
    </source>
</evidence>
<dbReference type="GO" id="GO:0016887">
    <property type="term" value="F:ATP hydrolysis activity"/>
    <property type="evidence" value="ECO:0007669"/>
    <property type="project" value="InterPro"/>
</dbReference>